<protein>
    <submittedName>
        <fullName evidence="1">Uncharacterized protein</fullName>
    </submittedName>
</protein>
<comment type="caution">
    <text evidence="1">The sequence shown here is derived from an EMBL/GenBank/DDBJ whole genome shotgun (WGS) entry which is preliminary data.</text>
</comment>
<accession>A0AAU9XES6</accession>
<evidence type="ECO:0000313" key="1">
    <source>
        <dbReference type="EMBL" id="CAH3145434.1"/>
    </source>
</evidence>
<reference evidence="1 2" key="1">
    <citation type="submission" date="2022-05" db="EMBL/GenBank/DDBJ databases">
        <authorList>
            <consortium name="Genoscope - CEA"/>
            <person name="William W."/>
        </authorList>
    </citation>
    <scope>NUCLEOTIDE SEQUENCE [LARGE SCALE GENOMIC DNA]</scope>
</reference>
<dbReference type="AlphaFoldDB" id="A0AAU9XES6"/>
<dbReference type="Proteomes" id="UP001159428">
    <property type="component" value="Unassembled WGS sequence"/>
</dbReference>
<gene>
    <name evidence="1" type="ORF">PMEA_00022573</name>
</gene>
<evidence type="ECO:0000313" key="2">
    <source>
        <dbReference type="Proteomes" id="UP001159428"/>
    </source>
</evidence>
<name>A0AAU9XES6_9CNID</name>
<dbReference type="EMBL" id="CALNXJ010000040">
    <property type="protein sequence ID" value="CAH3145434.1"/>
    <property type="molecule type" value="Genomic_DNA"/>
</dbReference>
<keyword evidence="2" id="KW-1185">Reference proteome</keyword>
<organism evidence="1 2">
    <name type="scientific">Pocillopora meandrina</name>
    <dbReference type="NCBI Taxonomy" id="46732"/>
    <lineage>
        <taxon>Eukaryota</taxon>
        <taxon>Metazoa</taxon>
        <taxon>Cnidaria</taxon>
        <taxon>Anthozoa</taxon>
        <taxon>Hexacorallia</taxon>
        <taxon>Scleractinia</taxon>
        <taxon>Astrocoeniina</taxon>
        <taxon>Pocilloporidae</taxon>
        <taxon>Pocillopora</taxon>
    </lineage>
</organism>
<proteinExistence type="predicted"/>
<sequence>MRMLGFYRMRTFTSIFRPMYVFSLLTRKFSTNSFQDSTIMFSASCGSKGVGKVTGNTKRVLVFRPSMEYSTDLKSLRPTKVKMIIERKIDTLETVDKQLDFFIEVKYMTDIVNRIAVLYNIATITEKDEEQKKVLKQEKSNAYTELLDSILEKLYRCLPQNLAILMWSLGINGEKHKKLLQLCEKKILACGMSVFTHENIFQILNGCANLKMTKSPIFPKFEQAILNGDVKICDLENPHLSGILYSFAETSNGSVQLFEAFLEEFLSRDINSMNSQPIAEFVWSFARKEQDADKLFDKVEAEIISRDMTELNKNDFLKFYGHLGKLRKEARNFSNRWMVNLSPKVQDVYAMLNSWILCGLSV</sequence>